<dbReference type="AlphaFoldDB" id="A0A327XHD4"/>
<name>A0A327XHD4_9RHOB</name>
<gene>
    <name evidence="2" type="ORF">ATI53_10937</name>
</gene>
<accession>A0A327XHD4</accession>
<dbReference type="SUPFAM" id="SSF53474">
    <property type="entry name" value="alpha/beta-Hydrolases"/>
    <property type="match status" value="1"/>
</dbReference>
<comment type="caution">
    <text evidence="2">The sequence shown here is derived from an EMBL/GenBank/DDBJ whole genome shotgun (WGS) entry which is preliminary data.</text>
</comment>
<dbReference type="RefSeq" id="WP_111551418.1">
    <property type="nucleotide sequence ID" value="NZ_LIGL01000126.1"/>
</dbReference>
<dbReference type="OrthoDB" id="2062670at2"/>
<organism evidence="2 3">
    <name type="scientific">Salipiger aestuarii</name>
    <dbReference type="NCBI Taxonomy" id="568098"/>
    <lineage>
        <taxon>Bacteria</taxon>
        <taxon>Pseudomonadati</taxon>
        <taxon>Pseudomonadota</taxon>
        <taxon>Alphaproteobacteria</taxon>
        <taxon>Rhodobacterales</taxon>
        <taxon>Roseobacteraceae</taxon>
        <taxon>Salipiger</taxon>
    </lineage>
</organism>
<feature type="region of interest" description="Disordered" evidence="1">
    <location>
        <begin position="268"/>
        <end position="287"/>
    </location>
</feature>
<evidence type="ECO:0008006" key="4">
    <source>
        <dbReference type="Google" id="ProtNLM"/>
    </source>
</evidence>
<dbReference type="Proteomes" id="UP000249165">
    <property type="component" value="Unassembled WGS sequence"/>
</dbReference>
<protein>
    <recommendedName>
        <fullName evidence="4">Alpha/beta hydrolase family protein</fullName>
    </recommendedName>
</protein>
<proteinExistence type="predicted"/>
<sequence length="396" mass="44027">MAGSNAPIVPYDIVRLPVIVQFREEAAFTETYGFTGSQGSVFLEGQRIIPQDLPSDTVLVFMHPASTLHLMPLPVALAKAGFHVLSCASRYAKNDTALIMEKVCADLGAYMRYAREELGYLNVVLCGWSGGGSLAVFYQSQAEHPSISQTPSGDAYDLTRADLPPADAVMFIAAHTGRARILSEWIDPSVMDESDPDVRNTDFDLYAANGPKPPYDAAFVVEFRERQRARMRRITDTVLKQLAHLERLGGAEIERPFIVHRTMADPRFLDPTQEPNERRPGWSYLGNPETVNTGPVGLARFSTLRAWLSQWSPDHSRADAKECVGQIACPFLLIENGADDAVPPSHPACVFEAAKMADKTYLRIEGATHYYREQPEKQAEVISEMRAWLQERALLN</sequence>
<evidence type="ECO:0000256" key="1">
    <source>
        <dbReference type="SAM" id="MobiDB-lite"/>
    </source>
</evidence>
<dbReference type="InterPro" id="IPR029058">
    <property type="entry name" value="AB_hydrolase_fold"/>
</dbReference>
<keyword evidence="3" id="KW-1185">Reference proteome</keyword>
<dbReference type="EMBL" id="QLMG01000093">
    <property type="protein sequence ID" value="RAK07802.1"/>
    <property type="molecule type" value="Genomic_DNA"/>
</dbReference>
<evidence type="ECO:0000313" key="2">
    <source>
        <dbReference type="EMBL" id="RAK07802.1"/>
    </source>
</evidence>
<reference evidence="2 3" key="1">
    <citation type="submission" date="2018-06" db="EMBL/GenBank/DDBJ databases">
        <title>Genomic Encyclopedia of Archaeal and Bacterial Type Strains, Phase II (KMG-II): from individual species to whole genera.</title>
        <authorList>
            <person name="Goeker M."/>
        </authorList>
    </citation>
    <scope>NUCLEOTIDE SEQUENCE [LARGE SCALE GENOMIC DNA]</scope>
    <source>
        <strain evidence="2 3">DSM 22011</strain>
    </source>
</reference>
<dbReference type="Gene3D" id="3.40.50.1820">
    <property type="entry name" value="alpha/beta hydrolase"/>
    <property type="match status" value="1"/>
</dbReference>
<evidence type="ECO:0000313" key="3">
    <source>
        <dbReference type="Proteomes" id="UP000249165"/>
    </source>
</evidence>